<proteinExistence type="predicted"/>
<dbReference type="EMBL" id="AVFL01000004">
    <property type="protein sequence ID" value="EWY41486.1"/>
    <property type="molecule type" value="Genomic_DNA"/>
</dbReference>
<gene>
    <name evidence="1" type="ORF">N825_27375</name>
</gene>
<dbReference type="AlphaFoldDB" id="W9H9Q8"/>
<comment type="caution">
    <text evidence="1">The sequence shown here is derived from an EMBL/GenBank/DDBJ whole genome shotgun (WGS) entry which is preliminary data.</text>
</comment>
<accession>W9H9Q8</accession>
<evidence type="ECO:0000313" key="2">
    <source>
        <dbReference type="Proteomes" id="UP000019486"/>
    </source>
</evidence>
<organism evidence="1 2">
    <name type="scientific">Skermanella stibiiresistens SB22</name>
    <dbReference type="NCBI Taxonomy" id="1385369"/>
    <lineage>
        <taxon>Bacteria</taxon>
        <taxon>Pseudomonadati</taxon>
        <taxon>Pseudomonadota</taxon>
        <taxon>Alphaproteobacteria</taxon>
        <taxon>Rhodospirillales</taxon>
        <taxon>Azospirillaceae</taxon>
        <taxon>Skermanella</taxon>
    </lineage>
</organism>
<name>W9H9Q8_9PROT</name>
<evidence type="ECO:0000313" key="1">
    <source>
        <dbReference type="EMBL" id="EWY41486.1"/>
    </source>
</evidence>
<dbReference type="Proteomes" id="UP000019486">
    <property type="component" value="Unassembled WGS sequence"/>
</dbReference>
<protein>
    <submittedName>
        <fullName evidence="1">Uncharacterized protein</fullName>
    </submittedName>
</protein>
<dbReference type="STRING" id="1385369.N825_27375"/>
<keyword evidence="2" id="KW-1185">Reference proteome</keyword>
<reference evidence="1 2" key="1">
    <citation type="submission" date="2013-08" db="EMBL/GenBank/DDBJ databases">
        <title>The genome sequence of Skermanella stibiiresistens.</title>
        <authorList>
            <person name="Zhu W."/>
            <person name="Wang G."/>
        </authorList>
    </citation>
    <scope>NUCLEOTIDE SEQUENCE [LARGE SCALE GENOMIC DNA]</scope>
    <source>
        <strain evidence="1 2">SB22</strain>
    </source>
</reference>
<sequence>MLAQRLRRSFETTPTFRQWTPERGWAMVIRTSDTHRIQGLSTMRPLITAACLLTITLAAGGCAIFPQTTSEEACAELPSSVWPWQPIQNARIDHLPDAGSPGLFPTRIIQVSGTIEQSAQFREPVQAKFECVFRGNELKSFAWIEPAQFVTPYTD</sequence>